<comment type="similarity">
    <text evidence="1 4">Belongs to the intercrine beta (chemokine CC) family.</text>
</comment>
<dbReference type="GO" id="GO:0008009">
    <property type="term" value="F:chemokine activity"/>
    <property type="evidence" value="ECO:0007669"/>
    <property type="project" value="InterPro"/>
</dbReference>
<dbReference type="AlphaFoldDB" id="A0A8C4MDD7"/>
<keyword evidence="4" id="KW-0732">Signal</keyword>
<dbReference type="InterPro" id="IPR036048">
    <property type="entry name" value="Interleukin_8-like_sf"/>
</dbReference>
<dbReference type="PROSITE" id="PS00472">
    <property type="entry name" value="SMALL_CYTOKINES_CC"/>
    <property type="match status" value="1"/>
</dbReference>
<dbReference type="InterPro" id="IPR039809">
    <property type="entry name" value="Chemokine_b/g/d"/>
</dbReference>
<dbReference type="GO" id="GO:0005615">
    <property type="term" value="C:extracellular space"/>
    <property type="evidence" value="ECO:0007669"/>
    <property type="project" value="UniProtKB-KW"/>
</dbReference>
<feature type="chain" id="PRO_5034598569" description="C-C motif chemokine" evidence="4">
    <location>
        <begin position="25"/>
        <end position="95"/>
    </location>
</feature>
<keyword evidence="3" id="KW-1015">Disulfide bond</keyword>
<dbReference type="SMART" id="SM00199">
    <property type="entry name" value="SCY"/>
    <property type="match status" value="1"/>
</dbReference>
<dbReference type="Gene3D" id="2.40.50.40">
    <property type="match status" value="1"/>
</dbReference>
<dbReference type="GO" id="GO:0070098">
    <property type="term" value="P:chemokine-mediated signaling pathway"/>
    <property type="evidence" value="ECO:0007669"/>
    <property type="project" value="TreeGrafter"/>
</dbReference>
<evidence type="ECO:0000313" key="6">
    <source>
        <dbReference type="Ensembl" id="ENSEASP00005023914.1"/>
    </source>
</evidence>
<keyword evidence="4" id="KW-0145">Chemotaxis</keyword>
<dbReference type="PANTHER" id="PTHR12015:SF73">
    <property type="entry name" value="C-C MOTIF CHEMOKINE 26"/>
    <property type="match status" value="1"/>
</dbReference>
<dbReference type="GO" id="GO:0030335">
    <property type="term" value="P:positive regulation of cell migration"/>
    <property type="evidence" value="ECO:0007669"/>
    <property type="project" value="TreeGrafter"/>
</dbReference>
<keyword evidence="4" id="KW-0964">Secreted</keyword>
<dbReference type="SUPFAM" id="SSF54117">
    <property type="entry name" value="Interleukin 8-like chemokines"/>
    <property type="match status" value="1"/>
</dbReference>
<gene>
    <name evidence="6" type="primary">CCL26</name>
</gene>
<dbReference type="GO" id="GO:0006954">
    <property type="term" value="P:inflammatory response"/>
    <property type="evidence" value="ECO:0007669"/>
    <property type="project" value="TreeGrafter"/>
</dbReference>
<organism evidence="6">
    <name type="scientific">Equus asinus asinus</name>
    <dbReference type="NCBI Taxonomy" id="83772"/>
    <lineage>
        <taxon>Eukaryota</taxon>
        <taxon>Metazoa</taxon>
        <taxon>Chordata</taxon>
        <taxon>Craniata</taxon>
        <taxon>Vertebrata</taxon>
        <taxon>Euteleostomi</taxon>
        <taxon>Mammalia</taxon>
        <taxon>Eutheria</taxon>
        <taxon>Laurasiatheria</taxon>
        <taxon>Perissodactyla</taxon>
        <taxon>Equidae</taxon>
        <taxon>Equus</taxon>
    </lineage>
</organism>
<dbReference type="OMA" id="ILPWKWV"/>
<dbReference type="InterPro" id="IPR000827">
    <property type="entry name" value="Chemokine_CC_CS"/>
</dbReference>
<dbReference type="FunFam" id="2.40.50.40:FF:000002">
    <property type="entry name" value="C-C motif chemokine"/>
    <property type="match status" value="1"/>
</dbReference>
<accession>A0A8C4MDD7</accession>
<dbReference type="PANTHER" id="PTHR12015">
    <property type="entry name" value="SMALL INDUCIBLE CYTOKINE A"/>
    <property type="match status" value="1"/>
</dbReference>
<dbReference type="CDD" id="cd00272">
    <property type="entry name" value="Chemokine_CC"/>
    <property type="match status" value="1"/>
</dbReference>
<dbReference type="InterPro" id="IPR001811">
    <property type="entry name" value="Chemokine_IL8-like_dom"/>
</dbReference>
<evidence type="ECO:0000256" key="3">
    <source>
        <dbReference type="ARBA" id="ARBA00023157"/>
    </source>
</evidence>
<evidence type="ECO:0000256" key="2">
    <source>
        <dbReference type="ARBA" id="ARBA00022514"/>
    </source>
</evidence>
<dbReference type="Pfam" id="PF00048">
    <property type="entry name" value="IL8"/>
    <property type="match status" value="1"/>
</dbReference>
<feature type="signal peptide" evidence="4">
    <location>
        <begin position="1"/>
        <end position="24"/>
    </location>
</feature>
<sequence length="95" mass="10932">MFKSFPVAPLVLLVFMLSVHRGAATPGSDVAKLCCFQYGDKVLPWKWVHTYEFTRSSCSQQAVIFTTKKGQKVCARPKEKWVQRYVSLLRARHQL</sequence>
<dbReference type="Ensembl" id="ENSEAST00005025940.1">
    <property type="protein sequence ID" value="ENSEASP00005023914.1"/>
    <property type="gene ID" value="ENSEASG00005016234.1"/>
</dbReference>
<dbReference type="GO" id="GO:0048020">
    <property type="term" value="F:CCR chemokine receptor binding"/>
    <property type="evidence" value="ECO:0007669"/>
    <property type="project" value="TreeGrafter"/>
</dbReference>
<evidence type="ECO:0000256" key="1">
    <source>
        <dbReference type="ARBA" id="ARBA00010868"/>
    </source>
</evidence>
<protein>
    <recommendedName>
        <fullName evidence="4">C-C motif chemokine</fullName>
    </recommendedName>
</protein>
<evidence type="ECO:0000259" key="5">
    <source>
        <dbReference type="SMART" id="SM00199"/>
    </source>
</evidence>
<reference evidence="6" key="1">
    <citation type="submission" date="2023-03" db="UniProtKB">
        <authorList>
            <consortium name="Ensembl"/>
        </authorList>
    </citation>
    <scope>IDENTIFICATION</scope>
</reference>
<evidence type="ECO:0000256" key="4">
    <source>
        <dbReference type="RuleBase" id="RU361150"/>
    </source>
</evidence>
<comment type="subcellular location">
    <subcellularLocation>
        <location evidence="4">Secreted</location>
    </subcellularLocation>
</comment>
<dbReference type="GO" id="GO:0048245">
    <property type="term" value="P:eosinophil chemotaxis"/>
    <property type="evidence" value="ECO:0007669"/>
    <property type="project" value="TreeGrafter"/>
</dbReference>
<name>A0A8C4MDD7_EQUAS</name>
<keyword evidence="2 4" id="KW-0202">Cytokine</keyword>
<proteinExistence type="inferred from homology"/>
<feature type="domain" description="Chemokine interleukin-8-like" evidence="5">
    <location>
        <begin position="31"/>
        <end position="89"/>
    </location>
</feature>
<dbReference type="GO" id="GO:0061844">
    <property type="term" value="P:antimicrobial humoral immune response mediated by antimicrobial peptide"/>
    <property type="evidence" value="ECO:0007669"/>
    <property type="project" value="TreeGrafter"/>
</dbReference>